<dbReference type="SMART" id="SM01234">
    <property type="entry name" value="Haemolytic"/>
    <property type="match status" value="1"/>
</dbReference>
<evidence type="ECO:0000256" key="2">
    <source>
        <dbReference type="SAM" id="MobiDB-lite"/>
    </source>
</evidence>
<dbReference type="Pfam" id="PF01809">
    <property type="entry name" value="YidD"/>
    <property type="match status" value="1"/>
</dbReference>
<dbReference type="Proteomes" id="UP000679722">
    <property type="component" value="Unassembled WGS sequence"/>
</dbReference>
<feature type="region of interest" description="Disordered" evidence="2">
    <location>
        <begin position="71"/>
        <end position="100"/>
    </location>
</feature>
<feature type="compositionally biased region" description="Polar residues" evidence="2">
    <location>
        <begin position="78"/>
        <end position="88"/>
    </location>
</feature>
<accession>A0ABS5HC14</accession>
<evidence type="ECO:0000313" key="4">
    <source>
        <dbReference type="Proteomes" id="UP000679722"/>
    </source>
</evidence>
<keyword evidence="1" id="KW-0472">Membrane</keyword>
<dbReference type="RefSeq" id="WP_211536361.1">
    <property type="nucleotide sequence ID" value="NZ_JAGSSV010000008.1"/>
</dbReference>
<keyword evidence="4" id="KW-1185">Reference proteome</keyword>
<feature type="compositionally biased region" description="Basic and acidic residues" evidence="2">
    <location>
        <begin position="89"/>
        <end position="100"/>
    </location>
</feature>
<protein>
    <recommendedName>
        <fullName evidence="1">Putative membrane protein insertion efficiency factor</fullName>
    </recommendedName>
</protein>
<comment type="similarity">
    <text evidence="1">Belongs to the UPF0161 family.</text>
</comment>
<organism evidence="3 4">
    <name type="scientific">Marinomonas vulgaris</name>
    <dbReference type="NCBI Taxonomy" id="2823372"/>
    <lineage>
        <taxon>Bacteria</taxon>
        <taxon>Pseudomonadati</taxon>
        <taxon>Pseudomonadota</taxon>
        <taxon>Gammaproteobacteria</taxon>
        <taxon>Oceanospirillales</taxon>
        <taxon>Oceanospirillaceae</taxon>
        <taxon>Marinomonas</taxon>
    </lineage>
</organism>
<dbReference type="InterPro" id="IPR002696">
    <property type="entry name" value="Membr_insert_effic_factor_YidD"/>
</dbReference>
<dbReference type="EMBL" id="JAGSSV010000008">
    <property type="protein sequence ID" value="MBR7889020.1"/>
    <property type="molecule type" value="Genomic_DNA"/>
</dbReference>
<dbReference type="PANTHER" id="PTHR33383:SF1">
    <property type="entry name" value="MEMBRANE PROTEIN INSERTION EFFICIENCY FACTOR-RELATED"/>
    <property type="match status" value="1"/>
</dbReference>
<reference evidence="4" key="1">
    <citation type="submission" date="2023-07" db="EMBL/GenBank/DDBJ databases">
        <title>Marinomonas vulgaris A79, complete genome.</title>
        <authorList>
            <person name="Ying J.-J."/>
        </authorList>
    </citation>
    <scope>NUCLEOTIDE SEQUENCE [LARGE SCALE GENOMIC DNA]</scope>
    <source>
        <strain evidence="4">A79</strain>
    </source>
</reference>
<comment type="subcellular location">
    <subcellularLocation>
        <location evidence="1">Cell membrane</location>
        <topology evidence="1">Peripheral membrane protein</topology>
        <orientation evidence="1">Cytoplasmic side</orientation>
    </subcellularLocation>
</comment>
<evidence type="ECO:0000256" key="1">
    <source>
        <dbReference type="HAMAP-Rule" id="MF_00386"/>
    </source>
</evidence>
<keyword evidence="1" id="KW-1003">Cell membrane</keyword>
<sequence length="100" mass="11445">MKKLFITLVRGYQLLVSPFLGNNCRFYPSCSQYMIQAIEAHGIIKGVYLGLKRLSKCHPWHEGGIDPVPPCHCHTKGTDNQEANQKTQNDNHENNNHDKR</sequence>
<name>A0ABS5HC14_9GAMM</name>
<dbReference type="PANTHER" id="PTHR33383">
    <property type="entry name" value="MEMBRANE PROTEIN INSERTION EFFICIENCY FACTOR-RELATED"/>
    <property type="match status" value="1"/>
</dbReference>
<comment type="function">
    <text evidence="1">Could be involved in insertion of integral membrane proteins into the membrane.</text>
</comment>
<comment type="caution">
    <text evidence="3">The sequence shown here is derived from an EMBL/GenBank/DDBJ whole genome shotgun (WGS) entry which is preliminary data.</text>
</comment>
<dbReference type="HAMAP" id="MF_00386">
    <property type="entry name" value="UPF0161_YidD"/>
    <property type="match status" value="1"/>
</dbReference>
<gene>
    <name evidence="3" type="primary">yidD</name>
    <name evidence="3" type="ORF">J9B83_08665</name>
</gene>
<proteinExistence type="inferred from homology"/>
<evidence type="ECO:0000313" key="3">
    <source>
        <dbReference type="EMBL" id="MBR7889020.1"/>
    </source>
</evidence>
<dbReference type="NCBIfam" id="TIGR00278">
    <property type="entry name" value="membrane protein insertion efficiency factor YidD"/>
    <property type="match status" value="1"/>
</dbReference>